<dbReference type="GO" id="GO:0030791">
    <property type="term" value="F:arsenite methyltransferase activity"/>
    <property type="evidence" value="ECO:0007669"/>
    <property type="project" value="UniProtKB-EC"/>
</dbReference>
<dbReference type="AlphaFoldDB" id="A0A8S3ZIU3"/>
<comment type="catalytic activity">
    <reaction evidence="8">
        <text>arsenic triglutathione + 3 [thioredoxin]-dithiol + 3 S-adenosyl-L-methionine = trimethylarsine + 3 [thioredoxin]-disulfide + 3 glutathione + 3 S-adenosyl-L-homocysteine + 3 H(+)</text>
        <dbReference type="Rhea" id="RHEA:69432"/>
        <dbReference type="Rhea" id="RHEA-COMP:10698"/>
        <dbReference type="Rhea" id="RHEA-COMP:10700"/>
        <dbReference type="ChEBI" id="CHEBI:15378"/>
        <dbReference type="ChEBI" id="CHEBI:27130"/>
        <dbReference type="ChEBI" id="CHEBI:29950"/>
        <dbReference type="ChEBI" id="CHEBI:50058"/>
        <dbReference type="ChEBI" id="CHEBI:57856"/>
        <dbReference type="ChEBI" id="CHEBI:57925"/>
        <dbReference type="ChEBI" id="CHEBI:59789"/>
        <dbReference type="ChEBI" id="CHEBI:183640"/>
        <dbReference type="EC" id="2.1.1.137"/>
    </reaction>
</comment>
<dbReference type="Proteomes" id="UP000678393">
    <property type="component" value="Unassembled WGS sequence"/>
</dbReference>
<protein>
    <recommendedName>
        <fullName evidence="5">Arsenite methyltransferase</fullName>
        <ecNumber evidence="4">2.1.1.137</ecNumber>
    </recommendedName>
</protein>
<evidence type="ECO:0000256" key="1">
    <source>
        <dbReference type="ARBA" id="ARBA00022679"/>
    </source>
</evidence>
<feature type="domain" description="Methyltransferase" evidence="9">
    <location>
        <begin position="73"/>
        <end position="225"/>
    </location>
</feature>
<keyword evidence="1" id="KW-0808">Transferase</keyword>
<dbReference type="EC" id="2.1.1.137" evidence="4"/>
<dbReference type="Pfam" id="PF13847">
    <property type="entry name" value="Methyltransf_31"/>
    <property type="match status" value="1"/>
</dbReference>
<reference evidence="10" key="1">
    <citation type="submission" date="2021-04" db="EMBL/GenBank/DDBJ databases">
        <authorList>
            <consortium name="Molecular Ecology Group"/>
        </authorList>
    </citation>
    <scope>NUCLEOTIDE SEQUENCE</scope>
</reference>
<evidence type="ECO:0000256" key="2">
    <source>
        <dbReference type="ARBA" id="ARBA00022691"/>
    </source>
</evidence>
<dbReference type="InterPro" id="IPR026669">
    <property type="entry name" value="Arsenite_MeTrfase-like"/>
</dbReference>
<dbReference type="EMBL" id="CAJHNH020003413">
    <property type="protein sequence ID" value="CAG5129249.1"/>
    <property type="molecule type" value="Genomic_DNA"/>
</dbReference>
<comment type="caution">
    <text evidence="10">The sequence shown here is derived from an EMBL/GenBank/DDBJ whole genome shotgun (WGS) entry which is preliminary data.</text>
</comment>
<comment type="catalytic activity">
    <reaction evidence="6">
        <text>arsenic triglutathione + [thioredoxin]-dithiol + S-adenosyl-L-methionine + 2 H2O = methylarsonous acid + [thioredoxin]-disulfide + 3 glutathione + S-adenosyl-L-homocysteine + H(+)</text>
        <dbReference type="Rhea" id="RHEA:69460"/>
        <dbReference type="Rhea" id="RHEA-COMP:10698"/>
        <dbReference type="Rhea" id="RHEA-COMP:10700"/>
        <dbReference type="ChEBI" id="CHEBI:15377"/>
        <dbReference type="ChEBI" id="CHEBI:15378"/>
        <dbReference type="ChEBI" id="CHEBI:17826"/>
        <dbReference type="ChEBI" id="CHEBI:29950"/>
        <dbReference type="ChEBI" id="CHEBI:50058"/>
        <dbReference type="ChEBI" id="CHEBI:57856"/>
        <dbReference type="ChEBI" id="CHEBI:57925"/>
        <dbReference type="ChEBI" id="CHEBI:59789"/>
        <dbReference type="ChEBI" id="CHEBI:183640"/>
        <dbReference type="EC" id="2.1.1.137"/>
    </reaction>
</comment>
<evidence type="ECO:0000256" key="5">
    <source>
        <dbReference type="ARBA" id="ARBA00034545"/>
    </source>
</evidence>
<evidence type="ECO:0000256" key="8">
    <source>
        <dbReference type="ARBA" id="ARBA00048428"/>
    </source>
</evidence>
<dbReference type="InterPro" id="IPR025714">
    <property type="entry name" value="Methyltranfer_dom"/>
</dbReference>
<organism evidence="10 11">
    <name type="scientific">Candidula unifasciata</name>
    <dbReference type="NCBI Taxonomy" id="100452"/>
    <lineage>
        <taxon>Eukaryota</taxon>
        <taxon>Metazoa</taxon>
        <taxon>Spiralia</taxon>
        <taxon>Lophotrochozoa</taxon>
        <taxon>Mollusca</taxon>
        <taxon>Gastropoda</taxon>
        <taxon>Heterobranchia</taxon>
        <taxon>Euthyneura</taxon>
        <taxon>Panpulmonata</taxon>
        <taxon>Eupulmonata</taxon>
        <taxon>Stylommatophora</taxon>
        <taxon>Helicina</taxon>
        <taxon>Helicoidea</taxon>
        <taxon>Geomitridae</taxon>
        <taxon>Candidula</taxon>
    </lineage>
</organism>
<dbReference type="Gene3D" id="3.40.5.100">
    <property type="match status" value="1"/>
</dbReference>
<accession>A0A8S3ZIU3</accession>
<keyword evidence="2" id="KW-0949">S-adenosyl-L-methionine</keyword>
<dbReference type="Gene3D" id="3.40.50.150">
    <property type="entry name" value="Vaccinia Virus protein VP39"/>
    <property type="match status" value="1"/>
</dbReference>
<proteinExistence type="inferred from homology"/>
<comment type="similarity">
    <text evidence="3">Belongs to the methyltransferase superfamily. Arsenite methyltransferase family.</text>
</comment>
<dbReference type="SUPFAM" id="SSF53335">
    <property type="entry name" value="S-adenosyl-L-methionine-dependent methyltransferases"/>
    <property type="match status" value="1"/>
</dbReference>
<sequence>MSEVNSVSSSVTEDTIKDYYGKKLGCTADLKTSACVFKPGKLPLAVREAIDLVHKEVREKYYGCGPVFPPALEGTSVLDLGSGSGQDCYVLSKLVGPEGHVVGLDMTDEQLAVANKYIDYHTKLFNYATPNISFVKGYLENLQEAGLENDTFDIIVSNCVINLSKDKHTVLQEAYRVLKVGGELYFSDVYADRDLPPSIREHQELWCECVVGALHWKHLYKLAAEIGFSVPRLVTASLFSVDQKEYKDILGDAKFVSVTYRLFKLPPGSGVPSTVVYNGGIDSFEEEFQFDHGITFKKGEECHVKAELASILTNSRYKKYFTISPGERGPCKCAKLDKDPFEYCAQRGSPKGCC</sequence>
<dbReference type="PANTHER" id="PTHR43675:SF8">
    <property type="entry name" value="ARSENITE METHYLTRANSFERASE"/>
    <property type="match status" value="1"/>
</dbReference>
<evidence type="ECO:0000313" key="10">
    <source>
        <dbReference type="EMBL" id="CAG5129249.1"/>
    </source>
</evidence>
<evidence type="ECO:0000256" key="4">
    <source>
        <dbReference type="ARBA" id="ARBA00034521"/>
    </source>
</evidence>
<dbReference type="InterPro" id="IPR029063">
    <property type="entry name" value="SAM-dependent_MTases_sf"/>
</dbReference>
<evidence type="ECO:0000256" key="6">
    <source>
        <dbReference type="ARBA" id="ARBA00047941"/>
    </source>
</evidence>
<evidence type="ECO:0000313" key="11">
    <source>
        <dbReference type="Proteomes" id="UP000678393"/>
    </source>
</evidence>
<evidence type="ECO:0000256" key="7">
    <source>
        <dbReference type="ARBA" id="ARBA00047943"/>
    </source>
</evidence>
<name>A0A8S3ZIU3_9EUPU</name>
<gene>
    <name evidence="10" type="ORF">CUNI_LOCUS14807</name>
</gene>
<comment type="catalytic activity">
    <reaction evidence="7">
        <text>arsenic triglutathione + 2 [thioredoxin]-dithiol + 2 S-adenosyl-L-methionine + H2O = dimethylarsinous acid + 2 [thioredoxin]-disulfide + 3 glutathione + 2 S-adenosyl-L-homocysteine + 2 H(+)</text>
        <dbReference type="Rhea" id="RHEA:69464"/>
        <dbReference type="Rhea" id="RHEA-COMP:10698"/>
        <dbReference type="Rhea" id="RHEA-COMP:10700"/>
        <dbReference type="ChEBI" id="CHEBI:15377"/>
        <dbReference type="ChEBI" id="CHEBI:15378"/>
        <dbReference type="ChEBI" id="CHEBI:23808"/>
        <dbReference type="ChEBI" id="CHEBI:29950"/>
        <dbReference type="ChEBI" id="CHEBI:50058"/>
        <dbReference type="ChEBI" id="CHEBI:57856"/>
        <dbReference type="ChEBI" id="CHEBI:57925"/>
        <dbReference type="ChEBI" id="CHEBI:59789"/>
        <dbReference type="ChEBI" id="CHEBI:183640"/>
        <dbReference type="EC" id="2.1.1.137"/>
    </reaction>
</comment>
<keyword evidence="11" id="KW-1185">Reference proteome</keyword>
<evidence type="ECO:0000256" key="3">
    <source>
        <dbReference type="ARBA" id="ARBA00034487"/>
    </source>
</evidence>
<evidence type="ECO:0000259" key="9">
    <source>
        <dbReference type="Pfam" id="PF13847"/>
    </source>
</evidence>
<dbReference type="PANTHER" id="PTHR43675">
    <property type="entry name" value="ARSENITE METHYLTRANSFERASE"/>
    <property type="match status" value="1"/>
</dbReference>
<dbReference type="CDD" id="cd02440">
    <property type="entry name" value="AdoMet_MTases"/>
    <property type="match status" value="1"/>
</dbReference>
<dbReference type="OrthoDB" id="8300214at2759"/>